<evidence type="ECO:0000313" key="3">
    <source>
        <dbReference type="Proteomes" id="UP001320148"/>
    </source>
</evidence>
<evidence type="ECO:0000256" key="1">
    <source>
        <dbReference type="SAM" id="Phobius"/>
    </source>
</evidence>
<evidence type="ECO:0000313" key="2">
    <source>
        <dbReference type="EMBL" id="BCS95374.1"/>
    </source>
</evidence>
<sequence>MHDKRKNQGALRKYPTTLFCRNNARSEGDKCSQPFFLGLIIFVQPEGRFVFFVVYALTGS</sequence>
<keyword evidence="3" id="KW-1185">Reference proteome</keyword>
<accession>A0ABN6EYJ8</accession>
<gene>
    <name evidence="2" type="ORF">DSLASN_10060</name>
</gene>
<dbReference type="EMBL" id="AP024488">
    <property type="protein sequence ID" value="BCS95374.1"/>
    <property type="molecule type" value="Genomic_DNA"/>
</dbReference>
<keyword evidence="1" id="KW-0472">Membrane</keyword>
<protein>
    <submittedName>
        <fullName evidence="2">Uncharacterized protein</fullName>
    </submittedName>
</protein>
<feature type="transmembrane region" description="Helical" evidence="1">
    <location>
        <begin position="35"/>
        <end position="57"/>
    </location>
</feature>
<proteinExistence type="predicted"/>
<reference evidence="2 3" key="1">
    <citation type="submission" date="2021-02" db="EMBL/GenBank/DDBJ databases">
        <title>Complete genome of Desulfoluna sp. strain ASN36.</title>
        <authorList>
            <person name="Takahashi A."/>
            <person name="Kojima H."/>
            <person name="Fukui M."/>
        </authorList>
    </citation>
    <scope>NUCLEOTIDE SEQUENCE [LARGE SCALE GENOMIC DNA]</scope>
    <source>
        <strain evidence="2 3">ASN36</strain>
    </source>
</reference>
<keyword evidence="1" id="KW-0812">Transmembrane</keyword>
<keyword evidence="1" id="KW-1133">Transmembrane helix</keyword>
<name>A0ABN6EYJ8_9BACT</name>
<dbReference type="Proteomes" id="UP001320148">
    <property type="component" value="Chromosome"/>
</dbReference>
<organism evidence="2 3">
    <name type="scientific">Desulfoluna limicola</name>
    <dbReference type="NCBI Taxonomy" id="2810562"/>
    <lineage>
        <taxon>Bacteria</taxon>
        <taxon>Pseudomonadati</taxon>
        <taxon>Thermodesulfobacteriota</taxon>
        <taxon>Desulfobacteria</taxon>
        <taxon>Desulfobacterales</taxon>
        <taxon>Desulfolunaceae</taxon>
        <taxon>Desulfoluna</taxon>
    </lineage>
</organism>